<dbReference type="AlphaFoldDB" id="A0A5C8LZL9"/>
<dbReference type="InterPro" id="IPR005646">
    <property type="entry name" value="FapA"/>
</dbReference>
<feature type="coiled-coil region" evidence="1">
    <location>
        <begin position="449"/>
        <end position="479"/>
    </location>
</feature>
<evidence type="ECO:0000259" key="2">
    <source>
        <dbReference type="Pfam" id="PF20250"/>
    </source>
</evidence>
<dbReference type="Pfam" id="PF20250">
    <property type="entry name" value="FapA_N"/>
    <property type="match status" value="1"/>
</dbReference>
<name>A0A5C8LZL9_9GAMM</name>
<comment type="caution">
    <text evidence="3">The sequence shown here is derived from an EMBL/GenBank/DDBJ whole genome shotgun (WGS) entry which is preliminary data.</text>
</comment>
<dbReference type="PANTHER" id="PTHR38032">
    <property type="entry name" value="POLYMERASE-RELATED"/>
    <property type="match status" value="1"/>
</dbReference>
<feature type="coiled-coil region" evidence="1">
    <location>
        <begin position="45"/>
        <end position="72"/>
    </location>
</feature>
<protein>
    <submittedName>
        <fullName evidence="3">DUF342 domain-containing protein</fullName>
    </submittedName>
</protein>
<evidence type="ECO:0000313" key="4">
    <source>
        <dbReference type="Proteomes" id="UP000321814"/>
    </source>
</evidence>
<dbReference type="PANTHER" id="PTHR38032:SF1">
    <property type="entry name" value="RNA-BINDING PROTEIN KHPB N-TERMINAL DOMAIN-CONTAINING PROTEIN"/>
    <property type="match status" value="1"/>
</dbReference>
<organism evidence="3 4">
    <name type="scientific">Rheinheimera tangshanensis</name>
    <dbReference type="NCBI Taxonomy" id="400153"/>
    <lineage>
        <taxon>Bacteria</taxon>
        <taxon>Pseudomonadati</taxon>
        <taxon>Pseudomonadota</taxon>
        <taxon>Gammaproteobacteria</taxon>
        <taxon>Chromatiales</taxon>
        <taxon>Chromatiaceae</taxon>
        <taxon>Rheinheimera</taxon>
    </lineage>
</organism>
<dbReference type="RefSeq" id="WP_147903766.1">
    <property type="nucleotide sequence ID" value="NZ_BAAAGC010000008.1"/>
</dbReference>
<dbReference type="Proteomes" id="UP000321814">
    <property type="component" value="Unassembled WGS sequence"/>
</dbReference>
<evidence type="ECO:0000256" key="1">
    <source>
        <dbReference type="SAM" id="Coils"/>
    </source>
</evidence>
<dbReference type="OrthoDB" id="5807941at2"/>
<proteinExistence type="predicted"/>
<dbReference type="InterPro" id="IPR046865">
    <property type="entry name" value="FapA_b_solenoid"/>
</dbReference>
<keyword evidence="1" id="KW-0175">Coiled coil</keyword>
<reference evidence="3 4" key="1">
    <citation type="submission" date="2019-08" db="EMBL/GenBank/DDBJ databases">
        <title>Draft genome analysis of Rheinheimera tangshanensis isolated from the roots of fresh rice plants (Oryza sativa).</title>
        <authorList>
            <person name="Yu Q."/>
            <person name="Qi Y."/>
            <person name="Zhang H."/>
            <person name="Pu J."/>
        </authorList>
    </citation>
    <scope>NUCLEOTIDE SEQUENCE [LARGE SCALE GENOMIC DNA]</scope>
    <source>
        <strain evidence="3 4">JA3-B52</strain>
    </source>
</reference>
<accession>A0A5C8LZL9</accession>
<dbReference type="InterPro" id="IPR046866">
    <property type="entry name" value="FapA_N"/>
</dbReference>
<evidence type="ECO:0000313" key="3">
    <source>
        <dbReference type="EMBL" id="TXK81625.1"/>
    </source>
</evidence>
<feature type="domain" description="Flagellar Assembly Protein A N-terminal region" evidence="2">
    <location>
        <begin position="90"/>
        <end position="266"/>
    </location>
</feature>
<dbReference type="EMBL" id="VRLR01000003">
    <property type="protein sequence ID" value="TXK81625.1"/>
    <property type="molecule type" value="Genomic_DNA"/>
</dbReference>
<sequence>MTVNVLACQFSLQDDLVFIHMPVTQTNLTVDLLKEQLHQAGYGRCLLLQDQIKNLLLEYQQIQQKIKQQLQAEGYVLKYKVAQRVHAQLKIELSSDAMHATAEITAAYGGNPISANEAVKTGQEAGIVFGFQKEQILQLVAQASRAEPGSKIKAEIAAGRLPTPGRDSVFELLIRDMSNRSKQPVARSEGKVDLRDFGAIASVKKGEALMRRLPPTKGKEGMTVTGTRLSALDGQQLPWGAAEGSEISADNPDLLIASKDGMPRLMEACVAVDEVFVINKVDTGSGHIIFKGAVVINGDVAEAMKVIAGGNVFVKGIFEGDLIESGGDITIGGAIIGHQIGEVSEHTELSTQLRAKGNIHCTLAQYAAIKCEGILTVSKQLLHCQVEANSVLAGTVEKANGKIVGGRYYLGNGLRCGNLGAPSGSLLQIVLNKQMDPLIEKQTVLRASLAGLKAEMELVKQHVEQLKQMEKSAAVQEQMAAMVEEFEEHRSIASAFIADIKQLEEQRRQLLLSVCIEVTQQLFAGVETSFGNELLRTKKEYGPSRIRLSEQGVVVEAL</sequence>
<keyword evidence="4" id="KW-1185">Reference proteome</keyword>
<gene>
    <name evidence="3" type="ORF">FU839_06915</name>
</gene>
<dbReference type="Pfam" id="PF03961">
    <property type="entry name" value="FapA"/>
    <property type="match status" value="1"/>
</dbReference>